<proteinExistence type="predicted"/>
<dbReference type="Proteomes" id="UP000195514">
    <property type="component" value="Chromosome I"/>
</dbReference>
<dbReference type="OrthoDB" id="164947at2"/>
<keyword evidence="2" id="KW-0812">Transmembrane</keyword>
<accession>A0A1Y6K9V3</accession>
<feature type="coiled-coil region" evidence="1">
    <location>
        <begin position="52"/>
        <end position="79"/>
    </location>
</feature>
<gene>
    <name evidence="3" type="ORF">CFX1CAM_1745</name>
</gene>
<reference evidence="4" key="1">
    <citation type="submission" date="2017-05" db="EMBL/GenBank/DDBJ databases">
        <authorList>
            <person name="Kirkegaard R."/>
            <person name="Mcilroy J S."/>
        </authorList>
    </citation>
    <scope>NUCLEOTIDE SEQUENCE [LARGE SCALE GENOMIC DNA]</scope>
</reference>
<keyword evidence="1" id="KW-0175">Coiled coil</keyword>
<protein>
    <recommendedName>
        <fullName evidence="5">Cell division protein FtsL</fullName>
    </recommendedName>
</protein>
<evidence type="ECO:0000313" key="3">
    <source>
        <dbReference type="EMBL" id="SMX54810.1"/>
    </source>
</evidence>
<keyword evidence="2" id="KW-1133">Transmembrane helix</keyword>
<keyword evidence="2" id="KW-0472">Membrane</keyword>
<evidence type="ECO:0000256" key="2">
    <source>
        <dbReference type="SAM" id="Phobius"/>
    </source>
</evidence>
<organism evidence="3 4">
    <name type="scientific">Candidatus Brevifilum fermentans</name>
    <dbReference type="NCBI Taxonomy" id="1986204"/>
    <lineage>
        <taxon>Bacteria</taxon>
        <taxon>Bacillati</taxon>
        <taxon>Chloroflexota</taxon>
        <taxon>Anaerolineae</taxon>
        <taxon>Anaerolineales</taxon>
        <taxon>Anaerolineaceae</taxon>
        <taxon>Candidatus Brevifilum</taxon>
    </lineage>
</organism>
<evidence type="ECO:0000313" key="4">
    <source>
        <dbReference type="Proteomes" id="UP000195514"/>
    </source>
</evidence>
<name>A0A1Y6K9V3_9CHLR</name>
<dbReference type="KEGG" id="abat:CFX1CAM_1745"/>
<evidence type="ECO:0008006" key="5">
    <source>
        <dbReference type="Google" id="ProtNLM"/>
    </source>
</evidence>
<dbReference type="EMBL" id="LT859958">
    <property type="protein sequence ID" value="SMX54810.1"/>
    <property type="molecule type" value="Genomic_DNA"/>
</dbReference>
<sequence length="161" mass="17948">MKNRLLQAYKQAPWRIQIQWIGLFLLGLVLVASIIGLYLSISAQAAASGRSIQFLEYQISNINDEIAELTSDLAKTKSIAVMLSKAEAMGFKPLNPHDAIYLEVPGYNPRAALELAPPRVNTISETPMILSAYKTSLWQWLIKNIWQSPSSDHLVEGELLP</sequence>
<keyword evidence="4" id="KW-1185">Reference proteome</keyword>
<dbReference type="RefSeq" id="WP_087862622.1">
    <property type="nucleotide sequence ID" value="NZ_LT859958.1"/>
</dbReference>
<feature type="transmembrane region" description="Helical" evidence="2">
    <location>
        <begin position="20"/>
        <end position="41"/>
    </location>
</feature>
<dbReference type="AlphaFoldDB" id="A0A1Y6K9V3"/>
<evidence type="ECO:0000256" key="1">
    <source>
        <dbReference type="SAM" id="Coils"/>
    </source>
</evidence>